<evidence type="ECO:0000256" key="3">
    <source>
        <dbReference type="ARBA" id="ARBA00022679"/>
    </source>
</evidence>
<dbReference type="Gramene" id="OIV94480">
    <property type="protein sequence ID" value="OIV94480"/>
    <property type="gene ID" value="TanjilG_25542"/>
</dbReference>
<dbReference type="GO" id="GO:0080043">
    <property type="term" value="F:quercetin 3-O-glucosyltransferase activity"/>
    <property type="evidence" value="ECO:0007669"/>
    <property type="project" value="TreeGrafter"/>
</dbReference>
<dbReference type="AlphaFoldDB" id="A0A4P1QTT2"/>
<comment type="similarity">
    <text evidence="1">Belongs to the UDP-glycosyltransferase family.</text>
</comment>
<dbReference type="GO" id="GO:0102970">
    <property type="term" value="F:7-deoxyloganetic acid glucosyltransferase activity"/>
    <property type="evidence" value="ECO:0007669"/>
    <property type="project" value="UniProtKB-EC"/>
</dbReference>
<dbReference type="EMBL" id="CM007377">
    <property type="protein sequence ID" value="OIV94480.1"/>
    <property type="molecule type" value="Genomic_DNA"/>
</dbReference>
<reference evidence="6 7" key="1">
    <citation type="journal article" date="2017" name="Plant Biotechnol. J.">
        <title>A comprehensive draft genome sequence for lupin (Lupinus angustifolius), an emerging health food: insights into plant-microbe interactions and legume evolution.</title>
        <authorList>
            <person name="Hane J.K."/>
            <person name="Ming Y."/>
            <person name="Kamphuis L.G."/>
            <person name="Nelson M.N."/>
            <person name="Garg G."/>
            <person name="Atkins C.A."/>
            <person name="Bayer P.E."/>
            <person name="Bravo A."/>
            <person name="Bringans S."/>
            <person name="Cannon S."/>
            <person name="Edwards D."/>
            <person name="Foley R."/>
            <person name="Gao L.L."/>
            <person name="Harrison M.J."/>
            <person name="Huang W."/>
            <person name="Hurgobin B."/>
            <person name="Li S."/>
            <person name="Liu C.W."/>
            <person name="McGrath A."/>
            <person name="Morahan G."/>
            <person name="Murray J."/>
            <person name="Weller J."/>
            <person name="Jian J."/>
            <person name="Singh K.B."/>
        </authorList>
    </citation>
    <scope>NUCLEOTIDE SEQUENCE [LARGE SCALE GENOMIC DNA]</scope>
    <source>
        <strain evidence="7">cv. Tanjil</strain>
        <tissue evidence="6">Whole plant</tissue>
    </source>
</reference>
<evidence type="ECO:0000256" key="1">
    <source>
        <dbReference type="ARBA" id="ARBA00009995"/>
    </source>
</evidence>
<gene>
    <name evidence="6" type="ORF">TanjilG_25542</name>
</gene>
<dbReference type="PANTHER" id="PTHR11926:SF1392">
    <property type="entry name" value="GLYCOSYLTRANSFERASE"/>
    <property type="match status" value="1"/>
</dbReference>
<sequence>MAMKEPQKSVTSSHTHVLIFPCPAQGHVNSMLKLAKLLALHNLHVTFLNVEFIHHSLQRFGNIESFSETYPTLQFKTIPDGLPENHPRSGENVVDTFTTVNLNAKPLLKDILVSQNPRVTCLIGDGFYGSLTNDVAREVGIPVIHFRTVSACCFWSYFCVPDLFKSNQLPIRGDEDMDRIITGIPGMETLIRCRDLPSFCRENDLLKPTIPLKSIVSQTHESLRASALILNTFEDLEGPVLSNISLQFPQLFTIGPLHAHLNTRIQESNNKTTKSQTLHSSTNSLLEEDRSCMAWLDSQPLKSVVYVSFGSITTITREKLLEIWYGLVNSKNRFLWVMRTDMVTGKESEVQIPKELVEGTKERGFMVGWAPQVEVLEHKAIGGFLTHNGWNSTLESIVAGVPMICWPYFADQQINSRFVSEAWKLGLDMKDMCDRNIVEKMVNDVMIHKRQEFQISAQRMAMLAHKSVSPGGSSYSSFDRLIQFIKSTTLGSC</sequence>
<evidence type="ECO:0000313" key="6">
    <source>
        <dbReference type="EMBL" id="OIV94480.1"/>
    </source>
</evidence>
<dbReference type="InterPro" id="IPR002213">
    <property type="entry name" value="UDP_glucos_trans"/>
</dbReference>
<dbReference type="SUPFAM" id="SSF53756">
    <property type="entry name" value="UDP-Glycosyltransferase/glycogen phosphorylase"/>
    <property type="match status" value="1"/>
</dbReference>
<evidence type="ECO:0000313" key="7">
    <source>
        <dbReference type="Proteomes" id="UP000188354"/>
    </source>
</evidence>
<dbReference type="Gene3D" id="3.40.50.2000">
    <property type="entry name" value="Glycogen Phosphorylase B"/>
    <property type="match status" value="2"/>
</dbReference>
<dbReference type="FunFam" id="3.40.50.2000:FF:000065">
    <property type="entry name" value="Glycosyltransferase"/>
    <property type="match status" value="1"/>
</dbReference>
<protein>
    <recommendedName>
        <fullName evidence="5">7-deoxyloganetic acid glucosyltransferase</fullName>
        <ecNumber evidence="5">2.4.1.323</ecNumber>
    </recommendedName>
</protein>
<dbReference type="GO" id="GO:0080044">
    <property type="term" value="F:quercetin 7-O-glucosyltransferase activity"/>
    <property type="evidence" value="ECO:0007669"/>
    <property type="project" value="TreeGrafter"/>
</dbReference>
<proteinExistence type="inferred from homology"/>
<dbReference type="CDD" id="cd03784">
    <property type="entry name" value="GT1_Gtf-like"/>
    <property type="match status" value="1"/>
</dbReference>
<keyword evidence="3" id="KW-0808">Transferase</keyword>
<dbReference type="PANTHER" id="PTHR11926">
    <property type="entry name" value="GLUCOSYL/GLUCURONOSYL TRANSFERASES"/>
    <property type="match status" value="1"/>
</dbReference>
<keyword evidence="2" id="KW-0328">Glycosyltransferase</keyword>
<comment type="catalytic activity">
    <reaction evidence="4">
        <text>7-deoxyloganetate + UDP-alpha-D-glucose = 7-deoxyloganate + UDP + H(+)</text>
        <dbReference type="Rhea" id="RHEA:39895"/>
        <dbReference type="ChEBI" id="CHEBI:15378"/>
        <dbReference type="ChEBI" id="CHEBI:58223"/>
        <dbReference type="ChEBI" id="CHEBI:58885"/>
        <dbReference type="ChEBI" id="CHEBI:76844"/>
        <dbReference type="ChEBI" id="CHEBI:76846"/>
        <dbReference type="EC" id="2.4.1.323"/>
    </reaction>
</comment>
<dbReference type="Pfam" id="PF00201">
    <property type="entry name" value="UDPGT"/>
    <property type="match status" value="1"/>
</dbReference>
<dbReference type="Proteomes" id="UP000188354">
    <property type="component" value="Chromosome LG17"/>
</dbReference>
<evidence type="ECO:0000256" key="5">
    <source>
        <dbReference type="ARBA" id="ARBA00066941"/>
    </source>
</evidence>
<dbReference type="OrthoDB" id="5835829at2759"/>
<keyword evidence="7" id="KW-1185">Reference proteome</keyword>
<evidence type="ECO:0000256" key="2">
    <source>
        <dbReference type="ARBA" id="ARBA00022676"/>
    </source>
</evidence>
<dbReference type="KEGG" id="lang:109331492"/>
<dbReference type="EC" id="2.4.1.323" evidence="5"/>
<evidence type="ECO:0000256" key="4">
    <source>
        <dbReference type="ARBA" id="ARBA00051827"/>
    </source>
</evidence>
<name>A0A4P1QTT2_LUPAN</name>
<organism evidence="6 7">
    <name type="scientific">Lupinus angustifolius</name>
    <name type="common">Narrow-leaved blue lupine</name>
    <dbReference type="NCBI Taxonomy" id="3871"/>
    <lineage>
        <taxon>Eukaryota</taxon>
        <taxon>Viridiplantae</taxon>
        <taxon>Streptophyta</taxon>
        <taxon>Embryophyta</taxon>
        <taxon>Tracheophyta</taxon>
        <taxon>Spermatophyta</taxon>
        <taxon>Magnoliopsida</taxon>
        <taxon>eudicotyledons</taxon>
        <taxon>Gunneridae</taxon>
        <taxon>Pentapetalae</taxon>
        <taxon>rosids</taxon>
        <taxon>fabids</taxon>
        <taxon>Fabales</taxon>
        <taxon>Fabaceae</taxon>
        <taxon>Papilionoideae</taxon>
        <taxon>50 kb inversion clade</taxon>
        <taxon>genistoids sensu lato</taxon>
        <taxon>core genistoids</taxon>
        <taxon>Genisteae</taxon>
        <taxon>Lupinus</taxon>
    </lineage>
</organism>
<dbReference type="FunFam" id="3.40.50.2000:FF:000040">
    <property type="entry name" value="UDP-glycosyltransferase 76C1"/>
    <property type="match status" value="1"/>
</dbReference>
<accession>A0A4P1QTT2</accession>